<sequence length="234" mass="26620">MTGACIAYEFLSRIKTSKNLVRRASIRSSVAVVKLKSPLQVHQSPIAGIKRLLAHRPLRVGQVAPSTILEIVIRTEHLHLNQQHRGKTNHSTSQPPNMSEKLTRTTKPISHDPLTRTVRGFKHPDCTCHMWRSHFPIRDKGDQARGWSTGKGVQTKSRISLSICYICKAQSLFWNVMTRWQCWVDANCRRRGLDALACKHSVASQRGTNDVVEWRIKLRALREQKHLKLSGVQA</sequence>
<organism evidence="2 3">
    <name type="scientific">Pochonia chlamydosporia 170</name>
    <dbReference type="NCBI Taxonomy" id="1380566"/>
    <lineage>
        <taxon>Eukaryota</taxon>
        <taxon>Fungi</taxon>
        <taxon>Dikarya</taxon>
        <taxon>Ascomycota</taxon>
        <taxon>Pezizomycotina</taxon>
        <taxon>Sordariomycetes</taxon>
        <taxon>Hypocreomycetidae</taxon>
        <taxon>Hypocreales</taxon>
        <taxon>Clavicipitaceae</taxon>
        <taxon>Pochonia</taxon>
    </lineage>
</organism>
<reference evidence="2 3" key="1">
    <citation type="journal article" date="2016" name="PLoS Pathog.">
        <title>Biosynthesis of antibiotic leucinostatins in bio-control fungus Purpureocillium lilacinum and their inhibition on phytophthora revealed by genome mining.</title>
        <authorList>
            <person name="Wang G."/>
            <person name="Liu Z."/>
            <person name="Lin R."/>
            <person name="Li E."/>
            <person name="Mao Z."/>
            <person name="Ling J."/>
            <person name="Yang Y."/>
            <person name="Yin W.B."/>
            <person name="Xie B."/>
        </authorList>
    </citation>
    <scope>NUCLEOTIDE SEQUENCE [LARGE SCALE GENOMIC DNA]</scope>
    <source>
        <strain evidence="2">170</strain>
    </source>
</reference>
<dbReference type="GeneID" id="33936757"/>
<dbReference type="RefSeq" id="XP_022285419.1">
    <property type="nucleotide sequence ID" value="XM_022429527.1"/>
</dbReference>
<evidence type="ECO:0000256" key="1">
    <source>
        <dbReference type="SAM" id="MobiDB-lite"/>
    </source>
</evidence>
<name>A0A219AQ98_METCM</name>
<feature type="region of interest" description="Disordered" evidence="1">
    <location>
        <begin position="80"/>
        <end position="116"/>
    </location>
</feature>
<accession>A0A219AQ98</accession>
<gene>
    <name evidence="2" type="ORF">VFPPC_17851</name>
</gene>
<proteinExistence type="predicted"/>
<dbReference type="EMBL" id="LSBJ02000004">
    <property type="protein sequence ID" value="OWT42956.1"/>
    <property type="molecule type" value="Genomic_DNA"/>
</dbReference>
<dbReference type="Proteomes" id="UP000078397">
    <property type="component" value="Unassembled WGS sequence"/>
</dbReference>
<comment type="caution">
    <text evidence="2">The sequence shown here is derived from an EMBL/GenBank/DDBJ whole genome shotgun (WGS) entry which is preliminary data.</text>
</comment>
<evidence type="ECO:0000313" key="2">
    <source>
        <dbReference type="EMBL" id="OWT42956.1"/>
    </source>
</evidence>
<keyword evidence="3" id="KW-1185">Reference proteome</keyword>
<protein>
    <submittedName>
        <fullName evidence="2">Uncharacterized protein</fullName>
    </submittedName>
</protein>
<evidence type="ECO:0000313" key="3">
    <source>
        <dbReference type="Proteomes" id="UP000078397"/>
    </source>
</evidence>
<dbReference type="AlphaFoldDB" id="A0A219AQ98"/>
<dbReference type="KEGG" id="pchm:VFPPC_17851"/>